<name>A0A7L5E215_9SPHI</name>
<dbReference type="RefSeq" id="WP_169607619.1">
    <property type="nucleotide sequence ID" value="NZ_CP051682.1"/>
</dbReference>
<keyword evidence="4 7" id="KW-0812">Transmembrane</keyword>
<gene>
    <name evidence="9" type="ORF">HH214_10960</name>
</gene>
<proteinExistence type="inferred from homology"/>
<dbReference type="PRINTS" id="PR01837">
    <property type="entry name" value="MGTCSAPBPROT"/>
</dbReference>
<dbReference type="PANTHER" id="PTHR33778:SF1">
    <property type="entry name" value="MAGNESIUM TRANSPORTER YHID-RELATED"/>
    <property type="match status" value="1"/>
</dbReference>
<evidence type="ECO:0000259" key="8">
    <source>
        <dbReference type="Pfam" id="PF02308"/>
    </source>
</evidence>
<evidence type="ECO:0000256" key="6">
    <source>
        <dbReference type="ARBA" id="ARBA00023136"/>
    </source>
</evidence>
<keyword evidence="3" id="KW-1003">Cell membrane</keyword>
<protein>
    <submittedName>
        <fullName evidence="9">MgtC/SapB family protein</fullName>
    </submittedName>
</protein>
<dbReference type="KEGG" id="mrob:HH214_10960"/>
<keyword evidence="5 7" id="KW-1133">Transmembrane helix</keyword>
<dbReference type="AlphaFoldDB" id="A0A7L5E215"/>
<dbReference type="GO" id="GO:0005886">
    <property type="term" value="C:plasma membrane"/>
    <property type="evidence" value="ECO:0007669"/>
    <property type="project" value="UniProtKB-SubCell"/>
</dbReference>
<feature type="transmembrane region" description="Helical" evidence="7">
    <location>
        <begin position="110"/>
        <end position="130"/>
    </location>
</feature>
<dbReference type="EMBL" id="CP051682">
    <property type="protein sequence ID" value="QJD96349.1"/>
    <property type="molecule type" value="Genomic_DNA"/>
</dbReference>
<evidence type="ECO:0000256" key="7">
    <source>
        <dbReference type="SAM" id="Phobius"/>
    </source>
</evidence>
<evidence type="ECO:0000256" key="5">
    <source>
        <dbReference type="ARBA" id="ARBA00022989"/>
    </source>
</evidence>
<dbReference type="InterPro" id="IPR003416">
    <property type="entry name" value="MgtC/SapB/SrpB/YhiD_fam"/>
</dbReference>
<dbReference type="InterPro" id="IPR049177">
    <property type="entry name" value="MgtC_SapB_SrpB_YhiD_N"/>
</dbReference>
<evidence type="ECO:0000256" key="4">
    <source>
        <dbReference type="ARBA" id="ARBA00022692"/>
    </source>
</evidence>
<dbReference type="Proteomes" id="UP000503278">
    <property type="component" value="Chromosome"/>
</dbReference>
<organism evidence="9 10">
    <name type="scientific">Mucilaginibacter robiniae</name>
    <dbReference type="NCBI Taxonomy" id="2728022"/>
    <lineage>
        <taxon>Bacteria</taxon>
        <taxon>Pseudomonadati</taxon>
        <taxon>Bacteroidota</taxon>
        <taxon>Sphingobacteriia</taxon>
        <taxon>Sphingobacteriales</taxon>
        <taxon>Sphingobacteriaceae</taxon>
        <taxon>Mucilaginibacter</taxon>
    </lineage>
</organism>
<comment type="similarity">
    <text evidence="2">Belongs to the MgtC/SapB family.</text>
</comment>
<accession>A0A7L5E215</accession>
<keyword evidence="6 7" id="KW-0472">Membrane</keyword>
<evidence type="ECO:0000313" key="9">
    <source>
        <dbReference type="EMBL" id="QJD96349.1"/>
    </source>
</evidence>
<feature type="domain" description="MgtC/SapB/SrpB/YhiD N-terminal" evidence="8">
    <location>
        <begin position="17"/>
        <end position="131"/>
    </location>
</feature>
<evidence type="ECO:0000313" key="10">
    <source>
        <dbReference type="Proteomes" id="UP000503278"/>
    </source>
</evidence>
<sequence length="210" mass="22940">MHSEFFHIAYHDLIKIGLSIFFGGILGLERQYKHKTAGFRTIILICLGSALFTLVAQKGGTNVNANVITGIGFIGAGVIFKDGFSVSGLTTAAVIWISAAIGVATGTGDYTLAMVATALTICILSVFSLFEDYMNKIHSKKIYNLVFTDVNFDDIKSFESLVIVHHLKSERLSINKKDNNLQALIEVTGHQENINKLNEQLAISPLVKSF</sequence>
<reference evidence="9 10" key="1">
    <citation type="submission" date="2020-04" db="EMBL/GenBank/DDBJ databases">
        <title>Genome sequencing of novel species.</title>
        <authorList>
            <person name="Heo J."/>
            <person name="Kim S.-J."/>
            <person name="Kim J.-S."/>
            <person name="Hong S.-B."/>
            <person name="Kwon S.-W."/>
        </authorList>
    </citation>
    <scope>NUCLEOTIDE SEQUENCE [LARGE SCALE GENOMIC DNA]</scope>
    <source>
        <strain evidence="9 10">F39-2</strain>
    </source>
</reference>
<feature type="transmembrane region" description="Helical" evidence="7">
    <location>
        <begin position="6"/>
        <end position="26"/>
    </location>
</feature>
<keyword evidence="10" id="KW-1185">Reference proteome</keyword>
<evidence type="ECO:0000256" key="3">
    <source>
        <dbReference type="ARBA" id="ARBA00022475"/>
    </source>
</evidence>
<evidence type="ECO:0000256" key="2">
    <source>
        <dbReference type="ARBA" id="ARBA00009298"/>
    </source>
</evidence>
<evidence type="ECO:0000256" key="1">
    <source>
        <dbReference type="ARBA" id="ARBA00004651"/>
    </source>
</evidence>
<dbReference type="PANTHER" id="PTHR33778">
    <property type="entry name" value="PROTEIN MGTC"/>
    <property type="match status" value="1"/>
</dbReference>
<feature type="transmembrane region" description="Helical" evidence="7">
    <location>
        <begin position="63"/>
        <end position="80"/>
    </location>
</feature>
<feature type="transmembrane region" description="Helical" evidence="7">
    <location>
        <begin position="38"/>
        <end position="57"/>
    </location>
</feature>
<dbReference type="Pfam" id="PF02308">
    <property type="entry name" value="MgtC"/>
    <property type="match status" value="1"/>
</dbReference>
<comment type="subcellular location">
    <subcellularLocation>
        <location evidence="1">Cell membrane</location>
        <topology evidence="1">Multi-pass membrane protein</topology>
    </subcellularLocation>
</comment>